<dbReference type="EMBL" id="MCFH01000038">
    <property type="protein sequence ID" value="ORX45736.1"/>
    <property type="molecule type" value="Genomic_DNA"/>
</dbReference>
<accession>A0A1Y1V2A7</accession>
<reference evidence="1 2" key="2">
    <citation type="submission" date="2016-08" db="EMBL/GenBank/DDBJ databases">
        <title>Pervasive Adenine N6-methylation of Active Genes in Fungi.</title>
        <authorList>
            <consortium name="DOE Joint Genome Institute"/>
            <person name="Mondo S.J."/>
            <person name="Dannebaum R.O."/>
            <person name="Kuo R.C."/>
            <person name="Labutti K."/>
            <person name="Haridas S."/>
            <person name="Kuo A."/>
            <person name="Salamov A."/>
            <person name="Ahrendt S.R."/>
            <person name="Lipzen A."/>
            <person name="Sullivan W."/>
            <person name="Andreopoulos W.B."/>
            <person name="Clum A."/>
            <person name="Lindquist E."/>
            <person name="Daum C."/>
            <person name="Ramamoorthy G.K."/>
            <person name="Gryganskyi A."/>
            <person name="Culley D."/>
            <person name="Magnuson J.K."/>
            <person name="James T.Y."/>
            <person name="O'Malley M.A."/>
            <person name="Stajich J.E."/>
            <person name="Spatafora J.W."/>
            <person name="Visel A."/>
            <person name="Grigoriev I.V."/>
        </authorList>
    </citation>
    <scope>NUCLEOTIDE SEQUENCE [LARGE SCALE GENOMIC DNA]</scope>
    <source>
        <strain evidence="2">finn</strain>
    </source>
</reference>
<proteinExistence type="predicted"/>
<name>A0A1Y1V2A7_9FUNG</name>
<evidence type="ECO:0000313" key="1">
    <source>
        <dbReference type="EMBL" id="ORX45736.1"/>
    </source>
</evidence>
<dbReference type="AlphaFoldDB" id="A0A1Y1V2A7"/>
<comment type="caution">
    <text evidence="1">The sequence shown here is derived from an EMBL/GenBank/DDBJ whole genome shotgun (WGS) entry which is preliminary data.</text>
</comment>
<evidence type="ECO:0000313" key="2">
    <source>
        <dbReference type="Proteomes" id="UP000193719"/>
    </source>
</evidence>
<reference evidence="1 2" key="1">
    <citation type="submission" date="2016-08" db="EMBL/GenBank/DDBJ databases">
        <title>Genomes of anaerobic fungi encode conserved fungal cellulosomes for biomass hydrolysis.</title>
        <authorList>
            <consortium name="DOE Joint Genome Institute"/>
            <person name="Haitjema C.H."/>
            <person name="Gilmore S.P."/>
            <person name="Henske J.K."/>
            <person name="Solomon K.V."/>
            <person name="De Groot R."/>
            <person name="Kuo A."/>
            <person name="Mondo S.J."/>
            <person name="Salamov A.A."/>
            <person name="Labutti K."/>
            <person name="Zhao Z."/>
            <person name="Chiniquy J."/>
            <person name="Barry K."/>
            <person name="Brewer H.M."/>
            <person name="Purvine S.O."/>
            <person name="Wright A.T."/>
            <person name="Boxma B."/>
            <person name="Van Alen T."/>
            <person name="Hackstein J.H."/>
            <person name="Baker S.E."/>
            <person name="Grigoriev I.V."/>
            <person name="O'Malley M.A."/>
        </authorList>
    </citation>
    <scope>NUCLEOTIDE SEQUENCE [LARGE SCALE GENOMIC DNA]</scope>
    <source>
        <strain evidence="2">finn</strain>
    </source>
</reference>
<keyword evidence="2" id="KW-1185">Reference proteome</keyword>
<sequence>MAGSNTNLYAYIEKQNRFRIMVKEIQKSIDNKEYLKEGCSYDEYIKKKWNISK</sequence>
<organism evidence="1 2">
    <name type="scientific">Piromyces finnis</name>
    <dbReference type="NCBI Taxonomy" id="1754191"/>
    <lineage>
        <taxon>Eukaryota</taxon>
        <taxon>Fungi</taxon>
        <taxon>Fungi incertae sedis</taxon>
        <taxon>Chytridiomycota</taxon>
        <taxon>Chytridiomycota incertae sedis</taxon>
        <taxon>Neocallimastigomycetes</taxon>
        <taxon>Neocallimastigales</taxon>
        <taxon>Neocallimastigaceae</taxon>
        <taxon>Piromyces</taxon>
    </lineage>
</organism>
<dbReference type="OrthoDB" id="10475724at2759"/>
<protein>
    <submittedName>
        <fullName evidence="1">Uncharacterized protein</fullName>
    </submittedName>
</protein>
<gene>
    <name evidence="1" type="ORF">BCR36DRAFT_298655</name>
</gene>
<dbReference type="Proteomes" id="UP000193719">
    <property type="component" value="Unassembled WGS sequence"/>
</dbReference>